<sequence>MRIALRAAVAALALTGVGVGTITTAHATTKTEAANCVGTATVASAYGAGFKVKLVSSADNGASATLVDNKGRFVARVDQSKSANLSVGIRINGVLSAKPVFQQRSQGGPTPWKSVAFPALSASCTQKGKLVRTQKLDAHQRAQIFKVADQHYQARVFKDNKLVSFVDANVRSGAAVVGNRTFVLISSGETLTWTGVAGPKAKLGRYKLVNGVKVKLVHDKKKGYGAQGTTGHGTFPVVYAPARPVVLQDDATIVVLTSNGTLSGYVYGQKQKAPVYLGA</sequence>
<protein>
    <submittedName>
        <fullName evidence="2">Uncharacterized protein</fullName>
    </submittedName>
</protein>
<keyword evidence="1" id="KW-0732">Signal</keyword>
<feature type="signal peptide" evidence="1">
    <location>
        <begin position="1"/>
        <end position="27"/>
    </location>
</feature>
<reference evidence="2 4" key="1">
    <citation type="journal article" date="2023" name="Microb. Genom.">
        <title>Mesoterricola silvestris gen. nov., sp. nov., Mesoterricola sediminis sp. nov., Geothrix oryzae sp. nov., Geothrix edaphica sp. nov., Geothrix rubra sp. nov., and Geothrix limicola sp. nov., six novel members of Acidobacteriota isolated from soils.</title>
        <authorList>
            <person name="Weisberg A.J."/>
            <person name="Pearce E."/>
            <person name="Kramer C.G."/>
            <person name="Chang J.H."/>
            <person name="Clarke C.R."/>
        </authorList>
    </citation>
    <scope>NUCLEOTIDE SEQUENCE</scope>
    <source>
        <strain evidence="3 4">NB05-1H</strain>
        <strain evidence="2">NRRL_B-16521</strain>
    </source>
</reference>
<accession>A0AAP6BBN6</accession>
<comment type="caution">
    <text evidence="2">The sequence shown here is derived from an EMBL/GenBank/DDBJ whole genome shotgun (WGS) entry which is preliminary data.</text>
</comment>
<evidence type="ECO:0000313" key="5">
    <source>
        <dbReference type="Proteomes" id="UP001282288"/>
    </source>
</evidence>
<gene>
    <name evidence="2" type="ORF">PV399_18395</name>
    <name evidence="3" type="ORF">PV666_00975</name>
</gene>
<evidence type="ECO:0000313" key="2">
    <source>
        <dbReference type="EMBL" id="MDX2961673.1"/>
    </source>
</evidence>
<evidence type="ECO:0000256" key="1">
    <source>
        <dbReference type="SAM" id="SignalP"/>
    </source>
</evidence>
<dbReference type="RefSeq" id="WP_010351645.1">
    <property type="nucleotide sequence ID" value="NZ_BCMK01000011.1"/>
</dbReference>
<dbReference type="GeneID" id="69804481"/>
<dbReference type="Proteomes" id="UP001272987">
    <property type="component" value="Unassembled WGS sequence"/>
</dbReference>
<evidence type="ECO:0000313" key="4">
    <source>
        <dbReference type="Proteomes" id="UP001272987"/>
    </source>
</evidence>
<evidence type="ECO:0000313" key="3">
    <source>
        <dbReference type="EMBL" id="MDX3016458.1"/>
    </source>
</evidence>
<name>A0AAP6BBN6_9ACTN</name>
<dbReference type="EMBL" id="JARAWP010000001">
    <property type="protein sequence ID" value="MDX3016458.1"/>
    <property type="molecule type" value="Genomic_DNA"/>
</dbReference>
<proteinExistence type="predicted"/>
<dbReference type="Proteomes" id="UP001282288">
    <property type="component" value="Unassembled WGS sequence"/>
</dbReference>
<keyword evidence="4" id="KW-1185">Reference proteome</keyword>
<feature type="chain" id="PRO_5042965596" evidence="1">
    <location>
        <begin position="28"/>
        <end position="279"/>
    </location>
</feature>
<organism evidence="2 5">
    <name type="scientific">Streptomyces acidiscabies</name>
    <dbReference type="NCBI Taxonomy" id="42234"/>
    <lineage>
        <taxon>Bacteria</taxon>
        <taxon>Bacillati</taxon>
        <taxon>Actinomycetota</taxon>
        <taxon>Actinomycetes</taxon>
        <taxon>Kitasatosporales</taxon>
        <taxon>Streptomycetaceae</taxon>
        <taxon>Streptomyces</taxon>
    </lineage>
</organism>
<dbReference type="AlphaFoldDB" id="A0AAP6BBN6"/>
<dbReference type="EMBL" id="JARAWC010000012">
    <property type="protein sequence ID" value="MDX2961673.1"/>
    <property type="molecule type" value="Genomic_DNA"/>
</dbReference>